<feature type="transmembrane region" description="Helical" evidence="7">
    <location>
        <begin position="179"/>
        <end position="205"/>
    </location>
</feature>
<keyword evidence="3" id="KW-1003">Cell membrane</keyword>
<comment type="caution">
    <text evidence="9">The sequence shown here is derived from an EMBL/GenBank/DDBJ whole genome shotgun (WGS) entry which is preliminary data.</text>
</comment>
<gene>
    <name evidence="9" type="ORF">ACFPQ4_14255</name>
</gene>
<feature type="transmembrane region" description="Helical" evidence="7">
    <location>
        <begin position="12"/>
        <end position="33"/>
    </location>
</feature>
<evidence type="ECO:0000259" key="8">
    <source>
        <dbReference type="PROSITE" id="PS50928"/>
    </source>
</evidence>
<evidence type="ECO:0000256" key="3">
    <source>
        <dbReference type="ARBA" id="ARBA00022475"/>
    </source>
</evidence>
<evidence type="ECO:0000256" key="2">
    <source>
        <dbReference type="ARBA" id="ARBA00022448"/>
    </source>
</evidence>
<dbReference type="InterPro" id="IPR000515">
    <property type="entry name" value="MetI-like"/>
</dbReference>
<keyword evidence="6 7" id="KW-0472">Membrane</keyword>
<dbReference type="Proteomes" id="UP001596108">
    <property type="component" value="Unassembled WGS sequence"/>
</dbReference>
<comment type="similarity">
    <text evidence="7">Belongs to the binding-protein-dependent transport system permease family.</text>
</comment>
<feature type="transmembrane region" description="Helical" evidence="7">
    <location>
        <begin position="241"/>
        <end position="262"/>
    </location>
</feature>
<sequence>MTDKKMHKAVNVMTHVVLLAASIVLVFPFVWMLSGAFKGPLEVVKMPPQLLPSHWNFDNFEKIEKFFPLDRFLFNSIAVAAATTVLQLLVCTMSAYVFAKIPFRGRGAIFMLFLATMMIPAQVTLVPLFILFSKTDLIDTYAGLILPGIFSAYGTFLMRQNIMTIPNDLLEAAFMDGASYYRVFGSVIMPLVKPTLAALTIFAFMSSWNNFLWPLIAVNSKELMTLPLGLSKLQGKWSTEWNVLMAGNVVSFIPIFAVYLFAQRYFIKGMTMTGIK</sequence>
<keyword evidence="4 7" id="KW-0812">Transmembrane</keyword>
<evidence type="ECO:0000256" key="7">
    <source>
        <dbReference type="RuleBase" id="RU363032"/>
    </source>
</evidence>
<keyword evidence="10" id="KW-1185">Reference proteome</keyword>
<evidence type="ECO:0000313" key="10">
    <source>
        <dbReference type="Proteomes" id="UP001596108"/>
    </source>
</evidence>
<organism evidence="9 10">
    <name type="scientific">Cohnella yongneupensis</name>
    <dbReference type="NCBI Taxonomy" id="425006"/>
    <lineage>
        <taxon>Bacteria</taxon>
        <taxon>Bacillati</taxon>
        <taxon>Bacillota</taxon>
        <taxon>Bacilli</taxon>
        <taxon>Bacillales</taxon>
        <taxon>Paenibacillaceae</taxon>
        <taxon>Cohnella</taxon>
    </lineage>
</organism>
<accession>A0ABW0R459</accession>
<feature type="transmembrane region" description="Helical" evidence="7">
    <location>
        <begin position="138"/>
        <end position="158"/>
    </location>
</feature>
<keyword evidence="5 7" id="KW-1133">Transmembrane helix</keyword>
<reference evidence="10" key="1">
    <citation type="journal article" date="2019" name="Int. J. Syst. Evol. Microbiol.">
        <title>The Global Catalogue of Microorganisms (GCM) 10K type strain sequencing project: providing services to taxonomists for standard genome sequencing and annotation.</title>
        <authorList>
            <consortium name="The Broad Institute Genomics Platform"/>
            <consortium name="The Broad Institute Genome Sequencing Center for Infectious Disease"/>
            <person name="Wu L."/>
            <person name="Ma J."/>
        </authorList>
    </citation>
    <scope>NUCLEOTIDE SEQUENCE [LARGE SCALE GENOMIC DNA]</scope>
    <source>
        <strain evidence="10">CGMCC 1.18578</strain>
    </source>
</reference>
<evidence type="ECO:0000313" key="9">
    <source>
        <dbReference type="EMBL" id="MFC5530597.1"/>
    </source>
</evidence>
<evidence type="ECO:0000256" key="5">
    <source>
        <dbReference type="ARBA" id="ARBA00022989"/>
    </source>
</evidence>
<dbReference type="SUPFAM" id="SSF161098">
    <property type="entry name" value="MetI-like"/>
    <property type="match status" value="1"/>
</dbReference>
<evidence type="ECO:0000256" key="1">
    <source>
        <dbReference type="ARBA" id="ARBA00004651"/>
    </source>
</evidence>
<protein>
    <submittedName>
        <fullName evidence="9">Carbohydrate ABC transporter permease</fullName>
    </submittedName>
</protein>
<dbReference type="Pfam" id="PF00528">
    <property type="entry name" value="BPD_transp_1"/>
    <property type="match status" value="1"/>
</dbReference>
<feature type="transmembrane region" description="Helical" evidence="7">
    <location>
        <begin position="110"/>
        <end position="132"/>
    </location>
</feature>
<dbReference type="PROSITE" id="PS50928">
    <property type="entry name" value="ABC_TM1"/>
    <property type="match status" value="1"/>
</dbReference>
<dbReference type="CDD" id="cd06261">
    <property type="entry name" value="TM_PBP2"/>
    <property type="match status" value="1"/>
</dbReference>
<dbReference type="PANTHER" id="PTHR43744:SF12">
    <property type="entry name" value="ABC TRANSPORTER PERMEASE PROTEIN MG189-RELATED"/>
    <property type="match status" value="1"/>
</dbReference>
<feature type="domain" description="ABC transmembrane type-1" evidence="8">
    <location>
        <begin position="73"/>
        <end position="262"/>
    </location>
</feature>
<keyword evidence="2 7" id="KW-0813">Transport</keyword>
<evidence type="ECO:0000256" key="6">
    <source>
        <dbReference type="ARBA" id="ARBA00023136"/>
    </source>
</evidence>
<dbReference type="PANTHER" id="PTHR43744">
    <property type="entry name" value="ABC TRANSPORTER PERMEASE PROTEIN MG189-RELATED-RELATED"/>
    <property type="match status" value="1"/>
</dbReference>
<evidence type="ECO:0000256" key="4">
    <source>
        <dbReference type="ARBA" id="ARBA00022692"/>
    </source>
</evidence>
<dbReference type="EMBL" id="JBHSNC010000043">
    <property type="protein sequence ID" value="MFC5530597.1"/>
    <property type="molecule type" value="Genomic_DNA"/>
</dbReference>
<dbReference type="InterPro" id="IPR035906">
    <property type="entry name" value="MetI-like_sf"/>
</dbReference>
<dbReference type="RefSeq" id="WP_378112541.1">
    <property type="nucleotide sequence ID" value="NZ_JBHSNC010000043.1"/>
</dbReference>
<feature type="transmembrane region" description="Helical" evidence="7">
    <location>
        <begin position="72"/>
        <end position="98"/>
    </location>
</feature>
<name>A0ABW0R459_9BACL</name>
<dbReference type="Gene3D" id="1.10.3720.10">
    <property type="entry name" value="MetI-like"/>
    <property type="match status" value="1"/>
</dbReference>
<comment type="subcellular location">
    <subcellularLocation>
        <location evidence="1 7">Cell membrane</location>
        <topology evidence="1 7">Multi-pass membrane protein</topology>
    </subcellularLocation>
</comment>
<proteinExistence type="inferred from homology"/>